<proteinExistence type="predicted"/>
<evidence type="ECO:0000256" key="1">
    <source>
        <dbReference type="ARBA" id="ARBA00022649"/>
    </source>
</evidence>
<organism evidence="2 3">
    <name type="scientific">Stutzerimonas stutzeri</name>
    <name type="common">Pseudomonas stutzeri</name>
    <dbReference type="NCBI Taxonomy" id="316"/>
    <lineage>
        <taxon>Bacteria</taxon>
        <taxon>Pseudomonadati</taxon>
        <taxon>Pseudomonadota</taxon>
        <taxon>Gammaproteobacteria</taxon>
        <taxon>Pseudomonadales</taxon>
        <taxon>Pseudomonadaceae</taxon>
        <taxon>Stutzerimonas</taxon>
    </lineage>
</organism>
<dbReference type="EMBL" id="POUT01000006">
    <property type="protein sequence ID" value="PNG09379.1"/>
    <property type="molecule type" value="Genomic_DNA"/>
</dbReference>
<dbReference type="AlphaFoldDB" id="A0A2N8T3P5"/>
<dbReference type="Proteomes" id="UP000236023">
    <property type="component" value="Unassembled WGS sequence"/>
</dbReference>
<name>A0A2N8T3P5_STUST</name>
<dbReference type="InterPro" id="IPR007712">
    <property type="entry name" value="RelE/ParE_toxin"/>
</dbReference>
<protein>
    <submittedName>
        <fullName evidence="2">Plasmid stabilization protein</fullName>
    </submittedName>
</protein>
<dbReference type="Pfam" id="PF05016">
    <property type="entry name" value="ParE_toxin"/>
    <property type="match status" value="1"/>
</dbReference>
<reference evidence="2 3" key="1">
    <citation type="submission" date="2018-01" db="EMBL/GenBank/DDBJ databases">
        <title>Denitrification phenotypes of diverse strains of Pseudomonas stutzeri.</title>
        <authorList>
            <person name="Milligan D.A."/>
            <person name="Bergaust L."/>
            <person name="Bakken L.R."/>
            <person name="Frostegard A."/>
        </authorList>
    </citation>
    <scope>NUCLEOTIDE SEQUENCE [LARGE SCALE GENOMIC DNA]</scope>
    <source>
        <strain evidence="2 3">24a75</strain>
    </source>
</reference>
<gene>
    <name evidence="2" type="ORF">CXK94_12670</name>
</gene>
<dbReference type="Gene3D" id="3.30.2310.20">
    <property type="entry name" value="RelE-like"/>
    <property type="match status" value="1"/>
</dbReference>
<comment type="caution">
    <text evidence="2">The sequence shown here is derived from an EMBL/GenBank/DDBJ whole genome shotgun (WGS) entry which is preliminary data.</text>
</comment>
<accession>A0A2N8T3P5</accession>
<evidence type="ECO:0000313" key="3">
    <source>
        <dbReference type="Proteomes" id="UP000236023"/>
    </source>
</evidence>
<sequence>MTYQIRFTEEAQADLLRLYDFLLERDLDLAERALSTIRQALALLESFPLSCRKPLADTPRFRELLIPFGREGYVALFEIDSATTVTILALRHQREDDYQ</sequence>
<evidence type="ECO:0000313" key="2">
    <source>
        <dbReference type="EMBL" id="PNG09379.1"/>
    </source>
</evidence>
<dbReference type="RefSeq" id="WP_102894606.1">
    <property type="nucleotide sequence ID" value="NZ_JAMOHU010000002.1"/>
</dbReference>
<dbReference type="InterPro" id="IPR035093">
    <property type="entry name" value="RelE/ParE_toxin_dom_sf"/>
</dbReference>
<keyword evidence="1" id="KW-1277">Toxin-antitoxin system</keyword>